<feature type="transmembrane region" description="Helical" evidence="6">
    <location>
        <begin position="283"/>
        <end position="301"/>
    </location>
</feature>
<keyword evidence="9" id="KW-1185">Reference proteome</keyword>
<dbReference type="EMBL" id="CP091196">
    <property type="protein sequence ID" value="UQS24005.1"/>
    <property type="molecule type" value="Genomic_DNA"/>
</dbReference>
<dbReference type="PANTHER" id="PTHR43124:SF10">
    <property type="entry name" value="PURINE EFFLUX PUMP PBUE"/>
    <property type="match status" value="1"/>
</dbReference>
<dbReference type="InterPro" id="IPR011701">
    <property type="entry name" value="MFS"/>
</dbReference>
<feature type="transmembrane region" description="Helical" evidence="6">
    <location>
        <begin position="92"/>
        <end position="114"/>
    </location>
</feature>
<evidence type="ECO:0000256" key="1">
    <source>
        <dbReference type="ARBA" id="ARBA00004651"/>
    </source>
</evidence>
<evidence type="ECO:0000256" key="5">
    <source>
        <dbReference type="ARBA" id="ARBA00023136"/>
    </source>
</evidence>
<protein>
    <submittedName>
        <fullName evidence="8">MFS transporter</fullName>
    </submittedName>
</protein>
<dbReference type="PANTHER" id="PTHR43124">
    <property type="entry name" value="PURINE EFFLUX PUMP PBUE"/>
    <property type="match status" value="1"/>
</dbReference>
<accession>A0ABY4NVA7</accession>
<evidence type="ECO:0000313" key="8">
    <source>
        <dbReference type="EMBL" id="UQS24005.1"/>
    </source>
</evidence>
<comment type="subcellular location">
    <subcellularLocation>
        <location evidence="1">Cell membrane</location>
        <topology evidence="1">Multi-pass membrane protein</topology>
    </subcellularLocation>
</comment>
<feature type="transmembrane region" description="Helical" evidence="6">
    <location>
        <begin position="322"/>
        <end position="343"/>
    </location>
</feature>
<feature type="transmembrane region" description="Helical" evidence="6">
    <location>
        <begin position="63"/>
        <end position="86"/>
    </location>
</feature>
<dbReference type="RefSeq" id="WP_240323425.1">
    <property type="nucleotide sequence ID" value="NZ_CP091196.1"/>
</dbReference>
<feature type="transmembrane region" description="Helical" evidence="6">
    <location>
        <begin position="259"/>
        <end position="277"/>
    </location>
</feature>
<dbReference type="InterPro" id="IPR036259">
    <property type="entry name" value="MFS_trans_sf"/>
</dbReference>
<dbReference type="PROSITE" id="PS50850">
    <property type="entry name" value="MFS"/>
    <property type="match status" value="1"/>
</dbReference>
<name>A0ABY4NVA7_9PSEU</name>
<reference evidence="8" key="1">
    <citation type="submission" date="2022-01" db="EMBL/GenBank/DDBJ databases">
        <title>PSI-footprinting approach for the identification of protein synthesis inhibitor producers.</title>
        <authorList>
            <person name="Handel F."/>
            <person name="Kulik A."/>
            <person name="Wex K.W."/>
            <person name="Berscheid A."/>
            <person name="Saur J.S."/>
            <person name="Winkler A."/>
            <person name="Wibberg D."/>
            <person name="Kalinowski J."/>
            <person name="Broetz-Oesterhelt H."/>
            <person name="Mast Y."/>
        </authorList>
    </citation>
    <scope>NUCLEOTIDE SEQUENCE</scope>
    <source>
        <strain evidence="8">KNN 49.3e</strain>
    </source>
</reference>
<evidence type="ECO:0000256" key="2">
    <source>
        <dbReference type="ARBA" id="ARBA00022475"/>
    </source>
</evidence>
<organism evidence="8 9">
    <name type="scientific">Amycolatopsis thermalba</name>
    <dbReference type="NCBI Taxonomy" id="944492"/>
    <lineage>
        <taxon>Bacteria</taxon>
        <taxon>Bacillati</taxon>
        <taxon>Actinomycetota</taxon>
        <taxon>Actinomycetes</taxon>
        <taxon>Pseudonocardiales</taxon>
        <taxon>Pseudonocardiaceae</taxon>
        <taxon>Amycolatopsis</taxon>
    </lineage>
</organism>
<feature type="transmembrane region" description="Helical" evidence="6">
    <location>
        <begin position="121"/>
        <end position="140"/>
    </location>
</feature>
<feature type="transmembrane region" description="Helical" evidence="6">
    <location>
        <begin position="152"/>
        <end position="175"/>
    </location>
</feature>
<sequence>MALGTFAVGTDAFVVAGFLPEMAGELGVTEATAGYSVTVFAICYAVFSPLLATITATVPRRRLLVAALVVLGLANLGTAFAPNFALLMASRVLAALGAAAYTPNAGAVASSLVSAERRGRALALVVSGLTVATAIGVPLGNLASRFLGWRSALGLVAMLCLLIGAGLAILLPKLAGGNRVPLTERLAVLRNSGVRMILPVTVLGMAAAYTAYAYAIPAFDAAGISPDAAQWMLFLYGAGAVAGAQSSGRLTDKFGGTKVLIVGYAVMTCTLVAFGSLTLADVTLPILVGVLAFTWGASSWCQTPPQQHRLIAAAPDEAPLVIALNSSGIYIGIGVGTFVGGLAGAGNATWMFFSGAVIATIAGVFLAVPEVRRRTGARGEQFP</sequence>
<dbReference type="Gene3D" id="1.20.1250.20">
    <property type="entry name" value="MFS general substrate transporter like domains"/>
    <property type="match status" value="2"/>
</dbReference>
<evidence type="ECO:0000256" key="6">
    <source>
        <dbReference type="SAM" id="Phobius"/>
    </source>
</evidence>
<evidence type="ECO:0000256" key="4">
    <source>
        <dbReference type="ARBA" id="ARBA00022989"/>
    </source>
</evidence>
<keyword evidence="4 6" id="KW-1133">Transmembrane helix</keyword>
<feature type="domain" description="Major facilitator superfamily (MFS) profile" evidence="7">
    <location>
        <begin position="1"/>
        <end position="372"/>
    </location>
</feature>
<feature type="transmembrane region" description="Helical" evidence="6">
    <location>
        <begin position="349"/>
        <end position="368"/>
    </location>
</feature>
<gene>
    <name evidence="8" type="ORF">L1857_14780</name>
</gene>
<keyword evidence="2" id="KW-1003">Cell membrane</keyword>
<evidence type="ECO:0000313" key="9">
    <source>
        <dbReference type="Proteomes" id="UP000830158"/>
    </source>
</evidence>
<keyword evidence="3 6" id="KW-0812">Transmembrane</keyword>
<evidence type="ECO:0000256" key="3">
    <source>
        <dbReference type="ARBA" id="ARBA00022692"/>
    </source>
</evidence>
<proteinExistence type="predicted"/>
<feature type="transmembrane region" description="Helical" evidence="6">
    <location>
        <begin position="32"/>
        <end position="51"/>
    </location>
</feature>
<dbReference type="Pfam" id="PF07690">
    <property type="entry name" value="MFS_1"/>
    <property type="match status" value="1"/>
</dbReference>
<dbReference type="Proteomes" id="UP000830158">
    <property type="component" value="Chromosome"/>
</dbReference>
<keyword evidence="5 6" id="KW-0472">Membrane</keyword>
<feature type="transmembrane region" description="Helical" evidence="6">
    <location>
        <begin position="196"/>
        <end position="216"/>
    </location>
</feature>
<evidence type="ECO:0000259" key="7">
    <source>
        <dbReference type="PROSITE" id="PS50850"/>
    </source>
</evidence>
<dbReference type="InterPro" id="IPR050189">
    <property type="entry name" value="MFS_Efflux_Transporters"/>
</dbReference>
<dbReference type="SUPFAM" id="SSF103473">
    <property type="entry name" value="MFS general substrate transporter"/>
    <property type="match status" value="1"/>
</dbReference>
<dbReference type="CDD" id="cd17324">
    <property type="entry name" value="MFS_NepI_like"/>
    <property type="match status" value="1"/>
</dbReference>
<feature type="transmembrane region" description="Helical" evidence="6">
    <location>
        <begin position="228"/>
        <end position="247"/>
    </location>
</feature>
<dbReference type="InterPro" id="IPR020846">
    <property type="entry name" value="MFS_dom"/>
</dbReference>